<dbReference type="Pfam" id="PF17862">
    <property type="entry name" value="AAA_lid_3"/>
    <property type="match status" value="1"/>
</dbReference>
<dbReference type="InterPro" id="IPR041569">
    <property type="entry name" value="AAA_lid_3"/>
</dbReference>
<organism evidence="6 7">
    <name type="scientific">Lichtheimia ornata</name>
    <dbReference type="NCBI Taxonomy" id="688661"/>
    <lineage>
        <taxon>Eukaryota</taxon>
        <taxon>Fungi</taxon>
        <taxon>Fungi incertae sedis</taxon>
        <taxon>Mucoromycota</taxon>
        <taxon>Mucoromycotina</taxon>
        <taxon>Mucoromycetes</taxon>
        <taxon>Mucorales</taxon>
        <taxon>Lichtheimiaceae</taxon>
        <taxon>Lichtheimia</taxon>
    </lineage>
</organism>
<gene>
    <name evidence="6" type="ORF">O0I10_008455</name>
</gene>
<dbReference type="GeneID" id="83215862"/>
<keyword evidence="2 4" id="KW-0547">Nucleotide-binding</keyword>
<evidence type="ECO:0000256" key="4">
    <source>
        <dbReference type="RuleBase" id="RU003651"/>
    </source>
</evidence>
<dbReference type="Proteomes" id="UP001234581">
    <property type="component" value="Unassembled WGS sequence"/>
</dbReference>
<dbReference type="SUPFAM" id="SSF52540">
    <property type="entry name" value="P-loop containing nucleoside triphosphate hydrolases"/>
    <property type="match status" value="2"/>
</dbReference>
<feature type="domain" description="AAA+ ATPase" evidence="5">
    <location>
        <begin position="290"/>
        <end position="435"/>
    </location>
</feature>
<dbReference type="Gene3D" id="3.40.50.300">
    <property type="entry name" value="P-loop containing nucleotide triphosphate hydrolases"/>
    <property type="match status" value="2"/>
</dbReference>
<dbReference type="Gene3D" id="1.10.8.60">
    <property type="match status" value="2"/>
</dbReference>
<dbReference type="RefSeq" id="XP_058340704.1">
    <property type="nucleotide sequence ID" value="XM_058488458.1"/>
</dbReference>
<keyword evidence="3 4" id="KW-0067">ATP-binding</keyword>
<evidence type="ECO:0000256" key="3">
    <source>
        <dbReference type="ARBA" id="ARBA00022840"/>
    </source>
</evidence>
<dbReference type="PANTHER" id="PTHR23077:SF171">
    <property type="entry name" value="NUCLEAR VALOSIN-CONTAINING PROTEIN-LIKE"/>
    <property type="match status" value="1"/>
</dbReference>
<proteinExistence type="inferred from homology"/>
<dbReference type="AlphaFoldDB" id="A0AAD7XWV7"/>
<keyword evidence="7" id="KW-1185">Reference proteome</keyword>
<comment type="similarity">
    <text evidence="1 4">Belongs to the AAA ATPase family.</text>
</comment>
<evidence type="ECO:0000313" key="7">
    <source>
        <dbReference type="Proteomes" id="UP001234581"/>
    </source>
</evidence>
<reference evidence="6 7" key="1">
    <citation type="submission" date="2023-03" db="EMBL/GenBank/DDBJ databases">
        <title>Genome sequence of Lichtheimia ornata CBS 291.66.</title>
        <authorList>
            <person name="Mohabir J.T."/>
            <person name="Shea T.P."/>
            <person name="Kurbessoian T."/>
            <person name="Berby B."/>
            <person name="Fontaine J."/>
            <person name="Livny J."/>
            <person name="Gnirke A."/>
            <person name="Stajich J.E."/>
            <person name="Cuomo C.A."/>
        </authorList>
    </citation>
    <scope>NUCLEOTIDE SEQUENCE [LARGE SCALE GENOMIC DNA]</scope>
    <source>
        <strain evidence="6">CBS 291.66</strain>
    </source>
</reference>
<dbReference type="Pfam" id="PF00004">
    <property type="entry name" value="AAA"/>
    <property type="match status" value="2"/>
</dbReference>
<dbReference type="FunFam" id="3.40.50.300:FF:001921">
    <property type="entry name" value="AAA ATPase domain-containing protein"/>
    <property type="match status" value="1"/>
</dbReference>
<dbReference type="SMART" id="SM00382">
    <property type="entry name" value="AAA"/>
    <property type="match status" value="2"/>
</dbReference>
<evidence type="ECO:0000256" key="1">
    <source>
        <dbReference type="ARBA" id="ARBA00006914"/>
    </source>
</evidence>
<dbReference type="InterPro" id="IPR027417">
    <property type="entry name" value="P-loop_NTPase"/>
</dbReference>
<evidence type="ECO:0000313" key="6">
    <source>
        <dbReference type="EMBL" id="KAJ8655791.1"/>
    </source>
</evidence>
<dbReference type="PANTHER" id="PTHR23077">
    <property type="entry name" value="AAA-FAMILY ATPASE"/>
    <property type="match status" value="1"/>
</dbReference>
<evidence type="ECO:0000259" key="5">
    <source>
        <dbReference type="SMART" id="SM00382"/>
    </source>
</evidence>
<protein>
    <recommendedName>
        <fullName evidence="5">AAA+ ATPase domain-containing protein</fullName>
    </recommendedName>
</protein>
<dbReference type="EMBL" id="JARTCD010000045">
    <property type="protein sequence ID" value="KAJ8655791.1"/>
    <property type="molecule type" value="Genomic_DNA"/>
</dbReference>
<dbReference type="PROSITE" id="PS00674">
    <property type="entry name" value="AAA"/>
    <property type="match status" value="1"/>
</dbReference>
<dbReference type="InterPro" id="IPR003960">
    <property type="entry name" value="ATPase_AAA_CS"/>
</dbReference>
<sequence>MSIDTNAWIARVQNDIGGCHDLIQHVVNAIATAQSAPPRIPLLPRSKGLVLHGKPGCGKTSLALAIAHHSGLPYRVLNGPDIFQSEQGASEAKLLNFFEDAKDCIVVLDEMDMLAGQEVKVASALLSVIDRDQTFLYIIGVTSRLHAINPCFLRSGRLDDIQEIIINTPAARYEILDIMTQNLPLDVSDRPLVLERISKVTHGFVPSDLQLLCTQVILELVRQKEASTANFEQFQRALEHVKPSTLSEYRVPHVKFSEIFGLEPIIHELKASVIHPFHHPESYSSLGISPPRGILVYGPPGVGKTMLCSALAYEAGVNFMFVESSQVRSKVVGESEKNLAKLFAQARSNAPCLLFIDQIDMLLPKRGTSSTSENTSDRIVTGFLTEMDGLLTKKRSSSAHIDVLVVGATNRIHVMDPAVLRPGRFDEHIHVQIPDAEQRLQIIDGLGKKMPTLLAEEERQRLSQMTQGWTGADLDNLFREAALASLRENIENDKITFAHIHKIVTEKQSIPSKAQD</sequence>
<dbReference type="InterPro" id="IPR003593">
    <property type="entry name" value="AAA+_ATPase"/>
</dbReference>
<dbReference type="GO" id="GO:0016887">
    <property type="term" value="F:ATP hydrolysis activity"/>
    <property type="evidence" value="ECO:0007669"/>
    <property type="project" value="InterPro"/>
</dbReference>
<evidence type="ECO:0000256" key="2">
    <source>
        <dbReference type="ARBA" id="ARBA00022741"/>
    </source>
</evidence>
<dbReference type="InterPro" id="IPR003959">
    <property type="entry name" value="ATPase_AAA_core"/>
</dbReference>
<dbReference type="InterPro" id="IPR050168">
    <property type="entry name" value="AAA_ATPase_domain"/>
</dbReference>
<comment type="caution">
    <text evidence="6">The sequence shown here is derived from an EMBL/GenBank/DDBJ whole genome shotgun (WGS) entry which is preliminary data.</text>
</comment>
<dbReference type="GO" id="GO:0005524">
    <property type="term" value="F:ATP binding"/>
    <property type="evidence" value="ECO:0007669"/>
    <property type="project" value="UniProtKB-KW"/>
</dbReference>
<feature type="domain" description="AAA+ ATPase" evidence="5">
    <location>
        <begin position="45"/>
        <end position="168"/>
    </location>
</feature>
<accession>A0AAD7XWV7</accession>
<name>A0AAD7XWV7_9FUNG</name>